<dbReference type="AlphaFoldDB" id="A0A443HXF3"/>
<feature type="compositionally biased region" description="Low complexity" evidence="3">
    <location>
        <begin position="518"/>
        <end position="532"/>
    </location>
</feature>
<dbReference type="Proteomes" id="UP000283841">
    <property type="component" value="Unassembled WGS sequence"/>
</dbReference>
<dbReference type="InterPro" id="IPR013320">
    <property type="entry name" value="ConA-like_dom_sf"/>
</dbReference>
<feature type="chain" id="PRO_5019085931" description="GH16 domain-containing protein" evidence="5">
    <location>
        <begin position="19"/>
        <end position="1016"/>
    </location>
</feature>
<keyword evidence="4" id="KW-0812">Transmembrane</keyword>
<evidence type="ECO:0000313" key="7">
    <source>
        <dbReference type="EMBL" id="RWQ96505.1"/>
    </source>
</evidence>
<dbReference type="InterPro" id="IPR000757">
    <property type="entry name" value="Beta-glucanase-like"/>
</dbReference>
<evidence type="ECO:0000256" key="3">
    <source>
        <dbReference type="SAM" id="MobiDB-lite"/>
    </source>
</evidence>
<reference evidence="7 8" key="1">
    <citation type="journal article" date="2018" name="Front. Microbiol.">
        <title>Genomic and genetic insights into a cosmopolitan fungus, Paecilomyces variotii (Eurotiales).</title>
        <authorList>
            <person name="Urquhart A.S."/>
            <person name="Mondo S.J."/>
            <person name="Makela M.R."/>
            <person name="Hane J.K."/>
            <person name="Wiebenga A."/>
            <person name="He G."/>
            <person name="Mihaltcheva S."/>
            <person name="Pangilinan J."/>
            <person name="Lipzen A."/>
            <person name="Barry K."/>
            <person name="de Vries R.P."/>
            <person name="Grigoriev I.V."/>
            <person name="Idnurm A."/>
        </authorList>
    </citation>
    <scope>NUCLEOTIDE SEQUENCE [LARGE SCALE GENOMIC DNA]</scope>
    <source>
        <strain evidence="7 8">CBS 101075</strain>
    </source>
</reference>
<evidence type="ECO:0000259" key="6">
    <source>
        <dbReference type="PROSITE" id="PS51762"/>
    </source>
</evidence>
<dbReference type="RefSeq" id="XP_028486150.1">
    <property type="nucleotide sequence ID" value="XM_028633482.1"/>
</dbReference>
<keyword evidence="4" id="KW-1133">Transmembrane helix</keyword>
<evidence type="ECO:0000256" key="5">
    <source>
        <dbReference type="SAM" id="SignalP"/>
    </source>
</evidence>
<dbReference type="GO" id="GO:0004553">
    <property type="term" value="F:hydrolase activity, hydrolyzing O-glycosyl compounds"/>
    <property type="evidence" value="ECO:0007669"/>
    <property type="project" value="InterPro"/>
</dbReference>
<dbReference type="Pfam" id="PF00722">
    <property type="entry name" value="Glyco_hydro_16"/>
    <property type="match status" value="1"/>
</dbReference>
<dbReference type="GO" id="GO:0005975">
    <property type="term" value="P:carbohydrate metabolic process"/>
    <property type="evidence" value="ECO:0007669"/>
    <property type="project" value="InterPro"/>
</dbReference>
<feature type="domain" description="GH16" evidence="6">
    <location>
        <begin position="3"/>
        <end position="278"/>
    </location>
</feature>
<comment type="subcellular location">
    <subcellularLocation>
        <location evidence="1">Cell membrane</location>
        <topology evidence="1">Lipid-anchor</topology>
        <topology evidence="1">GPI-anchor</topology>
    </subcellularLocation>
</comment>
<dbReference type="PROSITE" id="PS51762">
    <property type="entry name" value="GH16_2"/>
    <property type="match status" value="1"/>
</dbReference>
<feature type="transmembrane region" description="Helical" evidence="4">
    <location>
        <begin position="601"/>
        <end position="623"/>
    </location>
</feature>
<dbReference type="Gene3D" id="2.60.120.200">
    <property type="match status" value="1"/>
</dbReference>
<feature type="compositionally biased region" description="Polar residues" evidence="3">
    <location>
        <begin position="431"/>
        <end position="450"/>
    </location>
</feature>
<dbReference type="SUPFAM" id="SSF49899">
    <property type="entry name" value="Concanavalin A-like lectins/glucanases"/>
    <property type="match status" value="1"/>
</dbReference>
<evidence type="ECO:0000256" key="1">
    <source>
        <dbReference type="ARBA" id="ARBA00004609"/>
    </source>
</evidence>
<feature type="compositionally biased region" description="Basic and acidic residues" evidence="3">
    <location>
        <begin position="986"/>
        <end position="1004"/>
    </location>
</feature>
<feature type="transmembrane region" description="Helical" evidence="4">
    <location>
        <begin position="557"/>
        <end position="581"/>
    </location>
</feature>
<feature type="transmembrane region" description="Helical" evidence="4">
    <location>
        <begin position="329"/>
        <end position="347"/>
    </location>
</feature>
<keyword evidence="2" id="KW-1003">Cell membrane</keyword>
<feature type="region of interest" description="Disordered" evidence="3">
    <location>
        <begin position="371"/>
        <end position="545"/>
    </location>
</feature>
<feature type="transmembrane region" description="Helical" evidence="4">
    <location>
        <begin position="793"/>
        <end position="815"/>
    </location>
</feature>
<sequence length="1016" mass="114104">MASLWSWVLVLLVSVCRAQELTTREVSSCTCGFYDEDADLLFTDSTIVYFNETNGVPDDLVIESFEHRYDLGWNTVYRQGAKVDNVNIVNDTTARNLTSLELAIDPSDKEHLVNGASIRTKRQDIFFGSFRSSMRAPRSWHRGSALSMLLYHNETERWNIDVMNTDNSSQAWVSMLANGVFPDIWLGKNFTDLIHAGEDPWYYLEYRVDWTRDNISYYIDGQLQKTYTKKENGTLPSTPAPLKWQHWSTGNKYSCQGPPTQRSQANIGWTRIFYNSSLATDKTRKDFDARCTRTAACPMSDNALRGSTAYDLDATKPWKQAQPKWTIPWVPLAIDIAFLSVFTILLVKTLWRRASWDSLYEFLGLKERKETAGSSAASDRSESDAQSTDDGATLANTDTGSPLASRHNLPNVSSYASLSPPPAYSVPQTPAPQYQTPVVSPRPSRTNSADDLTIQPIYPADAQASSLISRTQGRRAGTSKTPRSIKEDVEYHGSPSSSTLVHPSMELSAPPTPGFFSADVPQQRQDPQAPAATERKTPAVKASPAAGAALPRQRIDYLAGFISMSALLVTVNHFCLTFFASVLEPGLDHHYSSELWARKTIATYFLDPLWIGPFLMISTRFLISNYLRTGNLGNMAQKIVSRPFRLLTPVASIALLEYFLMDSGAVNWLEYLPSVTWSQWPYVTLVQNPGVFISEIVELAFLIPNAAPQITNNYCTGVLWTIPVQLQGAWQTLIGLIMVKQCKTPWKRMAFYAFCIANHWYGLSWGSYYYAGVLLADLDLTFKYKKWLHARPFVYYPILWFLIAVTLGGFTLDLIPQYTGVQYAEKEYGWHPDTTTGLAIVQAGRSLYPDYYIPRLNALITTVSMQTIVEISPVVQRVLSVKVLQWVFPHIFTIYLIHGFIMWSAGSWAMVTLFSYGLPYWLCVLLTAIICYGMIFAVLPILTPPIELLGKNFTLTVWEHASQEPAPRKPTTYPFGRQLLNRDVDAARADTPDTIDEKKGKGPDGKATISETISEV</sequence>
<protein>
    <recommendedName>
        <fullName evidence="6">GH16 domain-containing protein</fullName>
    </recommendedName>
</protein>
<feature type="transmembrane region" description="Helical" evidence="4">
    <location>
        <begin position="644"/>
        <end position="661"/>
    </location>
</feature>
<accession>A0A443HXF3</accession>
<feature type="transmembrane region" description="Helical" evidence="4">
    <location>
        <begin position="886"/>
        <end position="906"/>
    </location>
</feature>
<dbReference type="GeneID" id="39602759"/>
<gene>
    <name evidence="7" type="ORF">C8Q69DRAFT_519993</name>
</gene>
<feature type="transmembrane region" description="Helical" evidence="4">
    <location>
        <begin position="918"/>
        <end position="942"/>
    </location>
</feature>
<keyword evidence="4" id="KW-0472">Membrane</keyword>
<dbReference type="PANTHER" id="PTHR38121">
    <property type="entry name" value="GH16 DOMAIN-CONTAINING PROTEIN"/>
    <property type="match status" value="1"/>
</dbReference>
<comment type="caution">
    <text evidence="7">The sequence shown here is derived from an EMBL/GenBank/DDBJ whole genome shotgun (WGS) entry which is preliminary data.</text>
</comment>
<dbReference type="VEuPathDB" id="FungiDB:C8Q69DRAFT_519993"/>
<feature type="region of interest" description="Disordered" evidence="3">
    <location>
        <begin position="986"/>
        <end position="1016"/>
    </location>
</feature>
<evidence type="ECO:0000256" key="2">
    <source>
        <dbReference type="ARBA" id="ARBA00022475"/>
    </source>
</evidence>
<proteinExistence type="predicted"/>
<organism evidence="7 8">
    <name type="scientific">Byssochlamys spectabilis</name>
    <name type="common">Paecilomyces variotii</name>
    <dbReference type="NCBI Taxonomy" id="264951"/>
    <lineage>
        <taxon>Eukaryota</taxon>
        <taxon>Fungi</taxon>
        <taxon>Dikarya</taxon>
        <taxon>Ascomycota</taxon>
        <taxon>Pezizomycotina</taxon>
        <taxon>Eurotiomycetes</taxon>
        <taxon>Eurotiomycetidae</taxon>
        <taxon>Eurotiales</taxon>
        <taxon>Thermoascaceae</taxon>
        <taxon>Paecilomyces</taxon>
    </lineage>
</organism>
<feature type="signal peptide" evidence="5">
    <location>
        <begin position="1"/>
        <end position="18"/>
    </location>
</feature>
<evidence type="ECO:0000256" key="4">
    <source>
        <dbReference type="SAM" id="Phobius"/>
    </source>
</evidence>
<evidence type="ECO:0000313" key="8">
    <source>
        <dbReference type="Proteomes" id="UP000283841"/>
    </source>
</evidence>
<dbReference type="EMBL" id="RCNU01000004">
    <property type="protein sequence ID" value="RWQ96505.1"/>
    <property type="molecule type" value="Genomic_DNA"/>
</dbReference>
<feature type="transmembrane region" description="Helical" evidence="4">
    <location>
        <begin position="751"/>
        <end position="773"/>
    </location>
</feature>
<keyword evidence="5" id="KW-0732">Signal</keyword>
<dbReference type="CDD" id="cd00413">
    <property type="entry name" value="Glyco_hydrolase_16"/>
    <property type="match status" value="1"/>
</dbReference>
<feature type="compositionally biased region" description="Polar residues" evidence="3">
    <location>
        <begin position="388"/>
        <end position="402"/>
    </location>
</feature>
<feature type="transmembrane region" description="Helical" evidence="4">
    <location>
        <begin position="718"/>
        <end position="739"/>
    </location>
</feature>
<dbReference type="GO" id="GO:0005886">
    <property type="term" value="C:plasma membrane"/>
    <property type="evidence" value="ECO:0007669"/>
    <property type="project" value="UniProtKB-SubCell"/>
</dbReference>
<dbReference type="STRING" id="264951.A0A443HXF3"/>
<dbReference type="PANTHER" id="PTHR38121:SF2">
    <property type="entry name" value="ACYLTRANSFERASE 3 DOMAIN-CONTAINING PROTEIN"/>
    <property type="match status" value="1"/>
</dbReference>
<keyword evidence="8" id="KW-1185">Reference proteome</keyword>
<name>A0A443HXF3_BYSSP</name>